<evidence type="ECO:0000313" key="1">
    <source>
        <dbReference type="EMBL" id="RUS74017.1"/>
    </source>
</evidence>
<protein>
    <submittedName>
        <fullName evidence="1">Uncharacterized protein</fullName>
    </submittedName>
</protein>
<dbReference type="AlphaFoldDB" id="A0A433SXN6"/>
<reference evidence="1 2" key="1">
    <citation type="submission" date="2019-01" db="EMBL/GenBank/DDBJ databases">
        <title>A draft genome assembly of the solar-powered sea slug Elysia chlorotica.</title>
        <authorList>
            <person name="Cai H."/>
            <person name="Li Q."/>
            <person name="Fang X."/>
            <person name="Li J."/>
            <person name="Curtis N.E."/>
            <person name="Altenburger A."/>
            <person name="Shibata T."/>
            <person name="Feng M."/>
            <person name="Maeda T."/>
            <person name="Schwartz J.A."/>
            <person name="Shigenobu S."/>
            <person name="Lundholm N."/>
            <person name="Nishiyama T."/>
            <person name="Yang H."/>
            <person name="Hasebe M."/>
            <person name="Li S."/>
            <person name="Pierce S.K."/>
            <person name="Wang J."/>
        </authorList>
    </citation>
    <scope>NUCLEOTIDE SEQUENCE [LARGE SCALE GENOMIC DNA]</scope>
    <source>
        <strain evidence="1">EC2010</strain>
        <tissue evidence="1">Whole organism of an adult</tissue>
    </source>
</reference>
<organism evidence="1 2">
    <name type="scientific">Elysia chlorotica</name>
    <name type="common">Eastern emerald elysia</name>
    <name type="synonym">Sea slug</name>
    <dbReference type="NCBI Taxonomy" id="188477"/>
    <lineage>
        <taxon>Eukaryota</taxon>
        <taxon>Metazoa</taxon>
        <taxon>Spiralia</taxon>
        <taxon>Lophotrochozoa</taxon>
        <taxon>Mollusca</taxon>
        <taxon>Gastropoda</taxon>
        <taxon>Heterobranchia</taxon>
        <taxon>Euthyneura</taxon>
        <taxon>Panpulmonata</taxon>
        <taxon>Sacoglossa</taxon>
        <taxon>Placobranchoidea</taxon>
        <taxon>Plakobranchidae</taxon>
        <taxon>Elysia</taxon>
    </lineage>
</organism>
<name>A0A433SXN6_ELYCH</name>
<sequence>MTPVPAGHIKKTPTQPVGCEMVRAQTTDLLRWKRMFYPRDTAPLSISKISHKEQTEKIIGTLKPFVTPPVLHIRVALKTRSDVCSLVLFNVVKRAFSFELEIDRFLNVLMSDAFG</sequence>
<keyword evidence="2" id="KW-1185">Reference proteome</keyword>
<dbReference type="Proteomes" id="UP000271974">
    <property type="component" value="Unassembled WGS sequence"/>
</dbReference>
<accession>A0A433SXN6</accession>
<proteinExistence type="predicted"/>
<gene>
    <name evidence="1" type="ORF">EGW08_018216</name>
</gene>
<comment type="caution">
    <text evidence="1">The sequence shown here is derived from an EMBL/GenBank/DDBJ whole genome shotgun (WGS) entry which is preliminary data.</text>
</comment>
<evidence type="ECO:0000313" key="2">
    <source>
        <dbReference type="Proteomes" id="UP000271974"/>
    </source>
</evidence>
<dbReference type="EMBL" id="RQTK01000875">
    <property type="protein sequence ID" value="RUS74017.1"/>
    <property type="molecule type" value="Genomic_DNA"/>
</dbReference>